<dbReference type="Proteomes" id="UP000076023">
    <property type="component" value="Unassembled WGS sequence"/>
</dbReference>
<dbReference type="PANTHER" id="PTHR46017:SF1">
    <property type="entry name" value="ALPHA-MANNOSIDASE 2C1"/>
    <property type="match status" value="1"/>
</dbReference>
<dbReference type="InterPro" id="IPR011013">
    <property type="entry name" value="Gal_mutarotase_sf_dom"/>
</dbReference>
<dbReference type="Gene3D" id="3.20.110.10">
    <property type="entry name" value="Glycoside hydrolase 38, N terminal domain"/>
    <property type="match status" value="1"/>
</dbReference>
<evidence type="ECO:0000259" key="5">
    <source>
        <dbReference type="SMART" id="SM00872"/>
    </source>
</evidence>
<dbReference type="EMBL" id="BDCO01000002">
    <property type="protein sequence ID" value="GAT34698.1"/>
    <property type="molecule type" value="Genomic_DNA"/>
</dbReference>
<accession>A0A146GDW9</accession>
<dbReference type="InterPro" id="IPR027291">
    <property type="entry name" value="Glyco_hydro_38_N_sf"/>
</dbReference>
<dbReference type="SUPFAM" id="SSF74650">
    <property type="entry name" value="Galactose mutarotase-like"/>
    <property type="match status" value="1"/>
</dbReference>
<dbReference type="InterPro" id="IPR028995">
    <property type="entry name" value="Glyco_hydro_57/38_cen_sf"/>
</dbReference>
<dbReference type="InterPro" id="IPR000602">
    <property type="entry name" value="Glyco_hydro_38_N"/>
</dbReference>
<dbReference type="Pfam" id="PF01074">
    <property type="entry name" value="Glyco_hydro_38N"/>
    <property type="match status" value="1"/>
</dbReference>
<dbReference type="GO" id="GO:0006013">
    <property type="term" value="P:mannose metabolic process"/>
    <property type="evidence" value="ECO:0007669"/>
    <property type="project" value="InterPro"/>
</dbReference>
<dbReference type="AlphaFoldDB" id="A0A146GDW9"/>
<dbReference type="Gene3D" id="2.70.98.30">
    <property type="entry name" value="Golgi alpha-mannosidase II, domain 4"/>
    <property type="match status" value="1"/>
</dbReference>
<keyword evidence="2" id="KW-0479">Metal-binding</keyword>
<organism evidence="6 7">
    <name type="scientific">Terrimicrobium sacchariphilum</name>
    <dbReference type="NCBI Taxonomy" id="690879"/>
    <lineage>
        <taxon>Bacteria</taxon>
        <taxon>Pseudomonadati</taxon>
        <taxon>Verrucomicrobiota</taxon>
        <taxon>Terrimicrobiia</taxon>
        <taxon>Terrimicrobiales</taxon>
        <taxon>Terrimicrobiaceae</taxon>
        <taxon>Terrimicrobium</taxon>
    </lineage>
</organism>
<keyword evidence="7" id="KW-1185">Reference proteome</keyword>
<dbReference type="SUPFAM" id="SSF88688">
    <property type="entry name" value="Families 57/38 glycoside transferase middle domain"/>
    <property type="match status" value="1"/>
</dbReference>
<gene>
    <name evidence="6" type="ORF">TSACC_23130</name>
</gene>
<evidence type="ECO:0000256" key="3">
    <source>
        <dbReference type="ARBA" id="ARBA00022801"/>
    </source>
</evidence>
<evidence type="ECO:0000256" key="4">
    <source>
        <dbReference type="ARBA" id="ARBA00023295"/>
    </source>
</evidence>
<dbReference type="InterPro" id="IPR011682">
    <property type="entry name" value="Glyco_hydro_38_C"/>
</dbReference>
<dbReference type="STRING" id="690879.TSACC_23130"/>
<evidence type="ECO:0000256" key="1">
    <source>
        <dbReference type="ARBA" id="ARBA00009792"/>
    </source>
</evidence>
<dbReference type="Pfam" id="PF07748">
    <property type="entry name" value="Glyco_hydro_38C"/>
    <property type="match status" value="1"/>
</dbReference>
<reference evidence="7" key="1">
    <citation type="journal article" date="2017" name="Genome Announc.">
        <title>Draft Genome Sequence of Terrimicrobium sacchariphilum NM-5T, a Facultative Anaerobic Soil Bacterium of the Class Spartobacteria.</title>
        <authorList>
            <person name="Qiu Y.L."/>
            <person name="Tourlousse D.M."/>
            <person name="Matsuura N."/>
            <person name="Ohashi A."/>
            <person name="Sekiguchi Y."/>
        </authorList>
    </citation>
    <scope>NUCLEOTIDE SEQUENCE [LARGE SCALE GENOMIC DNA]</scope>
    <source>
        <strain evidence="7">NM-5</strain>
    </source>
</reference>
<dbReference type="GO" id="GO:0009313">
    <property type="term" value="P:oligosaccharide catabolic process"/>
    <property type="evidence" value="ECO:0007669"/>
    <property type="project" value="TreeGrafter"/>
</dbReference>
<dbReference type="InterPro" id="IPR015341">
    <property type="entry name" value="Glyco_hydro_38_cen"/>
</dbReference>
<comment type="caution">
    <text evidence="6">The sequence shown here is derived from an EMBL/GenBank/DDBJ whole genome shotgun (WGS) entry which is preliminary data.</text>
</comment>
<evidence type="ECO:0000313" key="7">
    <source>
        <dbReference type="Proteomes" id="UP000076023"/>
    </source>
</evidence>
<dbReference type="InParanoid" id="A0A146GDW9"/>
<dbReference type="InterPro" id="IPR037094">
    <property type="entry name" value="Glyco_hydro_38_cen_sf"/>
</dbReference>
<dbReference type="CDD" id="cd10789">
    <property type="entry name" value="GH38N_AMII_ER_cytosolic"/>
    <property type="match status" value="1"/>
</dbReference>
<dbReference type="GO" id="GO:0046872">
    <property type="term" value="F:metal ion binding"/>
    <property type="evidence" value="ECO:0007669"/>
    <property type="project" value="UniProtKB-KW"/>
</dbReference>
<dbReference type="SMART" id="SM00872">
    <property type="entry name" value="Alpha-mann_mid"/>
    <property type="match status" value="1"/>
</dbReference>
<proteinExistence type="inferred from homology"/>
<name>A0A146GDW9_TERSA</name>
<sequence>MLPSHHLPQLIINRIDGAIRRLREEIWQGFLPVDVSATPSGPQQYDVAQARRQLLSPVRPCSFWGRLFDQRWYRLDIPSSAEPFWLNWRSQSEDTLYVNGEPYFGFDVGHRHVRLPAGAAEAWVESNCIQSAIWHPEASPMDAAGSYFEGAFLGWRNEEAWQAYNDLKCLFDLAADQRGREDSRLTAGIVPFGLQVPMERFSPAFRLLLRIMNEAVDAWDRTGALDALRERLAEGYRDLRVDKTFMRCVLTGHAHIDLVWLWPERIGELKAVHTFSTVNRLMEDYPEFRFAYSQIASYESVRRRAPELYQRVKGRMESGQWQATGAMYVESDTILACGEALARSFLLGQKGFQEMTGRPAQLTWLPDAFGYSACLPQIMAQTGVKYFYTTKVTWNSINPFPYSSFIWRSNGSEVIGHITRDAGYNTFVQVPEIRACVLGHQQGDIHQECLLPTGFGDGGGGPTAEICERARRLGALPGMPELAWDQPEAFFERLASLRDQLPVHQGECYLEFHRGTYTTHGNLKAAFRGLERAMCCAEAVAVVTGHRWDMEESWRRLVFAQFHDYIPGSSVWDVYAEGVPDLEKHAVAQMDRAHAALEQGGDESVCVFNPHAVEVRRWIEDPSTGHPVWMTIPPLAGAEIGSCGNPDAVQVSGRTVSNGLVEFRLADEGWIDSVAWEGAKVPICGPFGRLVMYPDRPANFEAWDIDRNTLSLGQPCEGVAAIAQWSDAPHRAGFRVRRSIGAKSTAEVIFYLEAGSPHLHVEVELDWQEPEKLLKMVFPTRYAGANARYGAPFGSTLRSQIPDGLISEAMWEVPFSRHFSIFDEGEREGMFVATESKYGVSVRSGVAGVSLVRSPRVTGMDNVHASVWPQHLSRIEAPAAYSDMGAHRIRLVLGRYDITLPRASQPASVAETEFTAPLVYRGRPIPSALGEVSGGETLIPCWAAPLDGGRWVLRLHEAAGRRGVIRLAPPTGWTLQATDLSLGTITELGEGNALEYEPYQVASILFTPAA</sequence>
<dbReference type="GO" id="GO:0030246">
    <property type="term" value="F:carbohydrate binding"/>
    <property type="evidence" value="ECO:0007669"/>
    <property type="project" value="InterPro"/>
</dbReference>
<evidence type="ECO:0000256" key="2">
    <source>
        <dbReference type="ARBA" id="ARBA00022723"/>
    </source>
</evidence>
<dbReference type="PANTHER" id="PTHR46017">
    <property type="entry name" value="ALPHA-MANNOSIDASE 2C1"/>
    <property type="match status" value="1"/>
</dbReference>
<dbReference type="Gene3D" id="1.20.1270.50">
    <property type="entry name" value="Glycoside hydrolase family 38, central domain"/>
    <property type="match status" value="1"/>
</dbReference>
<dbReference type="RefSeq" id="WP_084400550.1">
    <property type="nucleotide sequence ID" value="NZ_BDCO01000002.1"/>
</dbReference>
<dbReference type="GO" id="GO:0004559">
    <property type="term" value="F:alpha-mannosidase activity"/>
    <property type="evidence" value="ECO:0007669"/>
    <property type="project" value="InterPro"/>
</dbReference>
<dbReference type="Pfam" id="PF09261">
    <property type="entry name" value="Alpha-mann_mid"/>
    <property type="match status" value="1"/>
</dbReference>
<protein>
    <submittedName>
        <fullName evidence="6">Alpha-mannosidase</fullName>
    </submittedName>
</protein>
<dbReference type="SUPFAM" id="SSF88713">
    <property type="entry name" value="Glycoside hydrolase/deacetylase"/>
    <property type="match status" value="1"/>
</dbReference>
<comment type="similarity">
    <text evidence="1">Belongs to the glycosyl hydrolase 38 family.</text>
</comment>
<keyword evidence="3" id="KW-0378">Hydrolase</keyword>
<evidence type="ECO:0000313" key="6">
    <source>
        <dbReference type="EMBL" id="GAT34698.1"/>
    </source>
</evidence>
<keyword evidence="4" id="KW-0326">Glycosidase</keyword>
<feature type="domain" description="Glycoside hydrolase family 38 central" evidence="5">
    <location>
        <begin position="511"/>
        <end position="582"/>
    </location>
</feature>
<dbReference type="InterPro" id="IPR011330">
    <property type="entry name" value="Glyco_hydro/deAcase_b/a-brl"/>
</dbReference>
<dbReference type="OrthoDB" id="9772207at2"/>